<dbReference type="PANTHER" id="PTHR15032:SF4">
    <property type="entry name" value="N-ACYL-PHOSPHATIDYLETHANOLAMINE-HYDROLYZING PHOSPHOLIPASE D"/>
    <property type="match status" value="1"/>
</dbReference>
<feature type="domain" description="Metallo-beta-lactamase" evidence="1">
    <location>
        <begin position="97"/>
        <end position="292"/>
    </location>
</feature>
<sequence length="330" mass="36890">MADITDISGNPFADLWHHQNGRFRSPPGSPWIDRRHSTKMLPVLAQLAVSGNKPFDYPKEHCLSRDLALQKLASMAPTPSISWLGQACFYIQFKGLRVLTDPFLSQRASPVQFSGPRRLVETPLQISDLSPDVIIISHNHYDHLDTHALKAIDDKASITLITPLKTGALLRKLGFERVIEMDWYQELKEGETRYQCLPAYHFSGRRLTDENRSLWGSFAIEHDGVKIFFAGDTGYGSEFSRIGRLTGPYDIALVPIGAYAPRSVFAAVHASPEEAIKIGEDIGAKQLIGMHWGTVRLTSEPMMEPSERFLAAQSRAQKSIMAIGETRALY</sequence>
<name>A0ABY6N0Q0_9ALTE</name>
<evidence type="ECO:0000313" key="3">
    <source>
        <dbReference type="Proteomes" id="UP001163739"/>
    </source>
</evidence>
<accession>A0ABY6N0Q0</accession>
<protein>
    <submittedName>
        <fullName evidence="2">MBL fold metallo-hydrolase</fullName>
    </submittedName>
</protein>
<dbReference type="SUPFAM" id="SSF56281">
    <property type="entry name" value="Metallo-hydrolase/oxidoreductase"/>
    <property type="match status" value="1"/>
</dbReference>
<keyword evidence="3" id="KW-1185">Reference proteome</keyword>
<dbReference type="InterPro" id="IPR001279">
    <property type="entry name" value="Metallo-B-lactamas"/>
</dbReference>
<organism evidence="2 3">
    <name type="scientific">Alkalimarinus alittae</name>
    <dbReference type="NCBI Taxonomy" id="2961619"/>
    <lineage>
        <taxon>Bacteria</taxon>
        <taxon>Pseudomonadati</taxon>
        <taxon>Pseudomonadota</taxon>
        <taxon>Gammaproteobacteria</taxon>
        <taxon>Alteromonadales</taxon>
        <taxon>Alteromonadaceae</taxon>
        <taxon>Alkalimarinus</taxon>
    </lineage>
</organism>
<dbReference type="EMBL" id="CP100390">
    <property type="protein sequence ID" value="UZE95675.1"/>
    <property type="molecule type" value="Genomic_DNA"/>
</dbReference>
<dbReference type="PANTHER" id="PTHR15032">
    <property type="entry name" value="N-ACYL-PHOSPHATIDYLETHANOLAMINE-HYDROLYZING PHOSPHOLIPASE D"/>
    <property type="match status" value="1"/>
</dbReference>
<evidence type="ECO:0000259" key="1">
    <source>
        <dbReference type="Pfam" id="PF12706"/>
    </source>
</evidence>
<dbReference type="RefSeq" id="WP_265047165.1">
    <property type="nucleotide sequence ID" value="NZ_CP100390.1"/>
</dbReference>
<evidence type="ECO:0000313" key="2">
    <source>
        <dbReference type="EMBL" id="UZE95675.1"/>
    </source>
</evidence>
<proteinExistence type="predicted"/>
<gene>
    <name evidence="2" type="ORF">NKI27_16680</name>
</gene>
<dbReference type="Proteomes" id="UP001163739">
    <property type="component" value="Chromosome"/>
</dbReference>
<reference evidence="2" key="1">
    <citation type="submission" date="2022-06" db="EMBL/GenBank/DDBJ databases">
        <title>Alkalimarinus sp. nov., isolated from gut of a Alitta virens.</title>
        <authorList>
            <person name="Yang A.I."/>
            <person name="Shin N.-R."/>
        </authorList>
    </citation>
    <scope>NUCLEOTIDE SEQUENCE</scope>
    <source>
        <strain evidence="2">A2M4</strain>
    </source>
</reference>
<dbReference type="InterPro" id="IPR036866">
    <property type="entry name" value="RibonucZ/Hydroxyglut_hydro"/>
</dbReference>
<dbReference type="Pfam" id="PF12706">
    <property type="entry name" value="Lactamase_B_2"/>
    <property type="match status" value="1"/>
</dbReference>
<dbReference type="Gene3D" id="3.60.15.10">
    <property type="entry name" value="Ribonuclease Z/Hydroxyacylglutathione hydrolase-like"/>
    <property type="match status" value="1"/>
</dbReference>